<organism evidence="2 3">
    <name type="scientific">Cajanus cajan</name>
    <name type="common">Pigeon pea</name>
    <name type="synonym">Cajanus indicus</name>
    <dbReference type="NCBI Taxonomy" id="3821"/>
    <lineage>
        <taxon>Eukaryota</taxon>
        <taxon>Viridiplantae</taxon>
        <taxon>Streptophyta</taxon>
        <taxon>Embryophyta</taxon>
        <taxon>Tracheophyta</taxon>
        <taxon>Spermatophyta</taxon>
        <taxon>Magnoliopsida</taxon>
        <taxon>eudicotyledons</taxon>
        <taxon>Gunneridae</taxon>
        <taxon>Pentapetalae</taxon>
        <taxon>rosids</taxon>
        <taxon>fabids</taxon>
        <taxon>Fabales</taxon>
        <taxon>Fabaceae</taxon>
        <taxon>Papilionoideae</taxon>
        <taxon>50 kb inversion clade</taxon>
        <taxon>NPAAA clade</taxon>
        <taxon>indigoferoid/millettioid clade</taxon>
        <taxon>Phaseoleae</taxon>
        <taxon>Cajanus</taxon>
    </lineage>
</organism>
<dbReference type="Gramene" id="C.cajan_34497.t">
    <property type="protein sequence ID" value="C.cajan_34497.t.cds1"/>
    <property type="gene ID" value="C.cajan_34497"/>
</dbReference>
<evidence type="ECO:0000259" key="1">
    <source>
        <dbReference type="Pfam" id="PF07727"/>
    </source>
</evidence>
<feature type="domain" description="Reverse transcriptase Ty1/copia-type" evidence="1">
    <location>
        <begin position="11"/>
        <end position="54"/>
    </location>
</feature>
<reference evidence="2" key="1">
    <citation type="journal article" date="2012" name="Nat. Biotechnol.">
        <title>Draft genome sequence of pigeonpea (Cajanus cajan), an orphan legume crop of resource-poor farmers.</title>
        <authorList>
            <person name="Varshney R.K."/>
            <person name="Chen W."/>
            <person name="Li Y."/>
            <person name="Bharti A.K."/>
            <person name="Saxena R.K."/>
            <person name="Schlueter J.A."/>
            <person name="Donoghue M.T."/>
            <person name="Azam S."/>
            <person name="Fan G."/>
            <person name="Whaley A.M."/>
            <person name="Farmer A.D."/>
            <person name="Sheridan J."/>
            <person name="Iwata A."/>
            <person name="Tuteja R."/>
            <person name="Penmetsa R.V."/>
            <person name="Wu W."/>
            <person name="Upadhyaya H.D."/>
            <person name="Yang S.P."/>
            <person name="Shah T."/>
            <person name="Saxena K.B."/>
            <person name="Michael T."/>
            <person name="McCombie W.R."/>
            <person name="Yang B."/>
            <person name="Zhang G."/>
            <person name="Yang H."/>
            <person name="Wang J."/>
            <person name="Spillane C."/>
            <person name="Cook D.R."/>
            <person name="May G.D."/>
            <person name="Xu X."/>
            <person name="Jackson S.A."/>
        </authorList>
    </citation>
    <scope>NUCLEOTIDE SEQUENCE [LARGE SCALE GENOMIC DNA]</scope>
</reference>
<dbReference type="EMBL" id="KQ483852">
    <property type="protein sequence ID" value="KYP40195.1"/>
    <property type="molecule type" value="Genomic_DNA"/>
</dbReference>
<dbReference type="Proteomes" id="UP000075243">
    <property type="component" value="Unassembled WGS sequence"/>
</dbReference>
<gene>
    <name evidence="2" type="ORF">KK1_038486</name>
</gene>
<dbReference type="InterPro" id="IPR013103">
    <property type="entry name" value="RVT_2"/>
</dbReference>
<evidence type="ECO:0000313" key="3">
    <source>
        <dbReference type="Proteomes" id="UP000075243"/>
    </source>
</evidence>
<accession>A0A151RCU2</accession>
<dbReference type="Pfam" id="PF07727">
    <property type="entry name" value="RVT_2"/>
    <property type="match status" value="1"/>
</dbReference>
<evidence type="ECO:0000313" key="2">
    <source>
        <dbReference type="EMBL" id="KYP40195.1"/>
    </source>
</evidence>
<keyword evidence="3" id="KW-1185">Reference proteome</keyword>
<dbReference type="AlphaFoldDB" id="A0A151RCU2"/>
<name>A0A151RCU2_CAJCA</name>
<sequence length="55" mass="6354">MEEELKSIEKNDTWEMVSLPQNKKAIAVKWVFKTKFKSDGSIAKHKARLVAKGFM</sequence>
<protein>
    <recommendedName>
        <fullName evidence="1">Reverse transcriptase Ty1/copia-type domain-containing protein</fullName>
    </recommendedName>
</protein>
<proteinExistence type="predicted"/>
<dbReference type="STRING" id="3821.A0A151RCU2"/>